<feature type="domain" description="Zn(2)-C6 fungal-type" evidence="8">
    <location>
        <begin position="14"/>
        <end position="43"/>
    </location>
</feature>
<dbReference type="PANTHER" id="PTHR31001:SF90">
    <property type="entry name" value="CENTROMERE DNA-BINDING PROTEIN COMPLEX CBF3 SUBUNIT B"/>
    <property type="match status" value="1"/>
</dbReference>
<evidence type="ECO:0000259" key="8">
    <source>
        <dbReference type="PROSITE" id="PS50048"/>
    </source>
</evidence>
<dbReference type="PROSITE" id="PS50048">
    <property type="entry name" value="ZN2_CY6_FUNGAL_2"/>
    <property type="match status" value="1"/>
</dbReference>
<dbReference type="GO" id="GO:0008270">
    <property type="term" value="F:zinc ion binding"/>
    <property type="evidence" value="ECO:0007669"/>
    <property type="project" value="InterPro"/>
</dbReference>
<dbReference type="SMART" id="SM00066">
    <property type="entry name" value="GAL4"/>
    <property type="match status" value="1"/>
</dbReference>
<dbReference type="Proteomes" id="UP000184188">
    <property type="component" value="Unassembled WGS sequence"/>
</dbReference>
<protein>
    <recommendedName>
        <fullName evidence="8">Zn(2)-C6 fungal-type domain-containing protein</fullName>
    </recommendedName>
</protein>
<dbReference type="Pfam" id="PF04082">
    <property type="entry name" value="Fungal_trans"/>
    <property type="match status" value="1"/>
</dbReference>
<dbReference type="STRING" id="1073090.A0A1L9SHA4"/>
<keyword evidence="2" id="KW-0479">Metal-binding</keyword>
<feature type="region of interest" description="Disordered" evidence="7">
    <location>
        <begin position="488"/>
        <end position="514"/>
    </location>
</feature>
<accession>A0A1L9SHA4</accession>
<dbReference type="GO" id="GO:0003677">
    <property type="term" value="F:DNA binding"/>
    <property type="evidence" value="ECO:0007669"/>
    <property type="project" value="UniProtKB-KW"/>
</dbReference>
<keyword evidence="6" id="KW-0539">Nucleus</keyword>
<dbReference type="InterPro" id="IPR050613">
    <property type="entry name" value="Sec_Metabolite_Reg"/>
</dbReference>
<dbReference type="RefSeq" id="XP_022581102.1">
    <property type="nucleotide sequence ID" value="XM_022723084.1"/>
</dbReference>
<dbReference type="Pfam" id="PF00172">
    <property type="entry name" value="Zn_clus"/>
    <property type="match status" value="1"/>
</dbReference>
<evidence type="ECO:0000256" key="1">
    <source>
        <dbReference type="ARBA" id="ARBA00004123"/>
    </source>
</evidence>
<keyword evidence="10" id="KW-1185">Reference proteome</keyword>
<organism evidence="9 10">
    <name type="scientific">Penicilliopsis zonata CBS 506.65</name>
    <dbReference type="NCBI Taxonomy" id="1073090"/>
    <lineage>
        <taxon>Eukaryota</taxon>
        <taxon>Fungi</taxon>
        <taxon>Dikarya</taxon>
        <taxon>Ascomycota</taxon>
        <taxon>Pezizomycotina</taxon>
        <taxon>Eurotiomycetes</taxon>
        <taxon>Eurotiomycetidae</taxon>
        <taxon>Eurotiales</taxon>
        <taxon>Aspergillaceae</taxon>
        <taxon>Penicilliopsis</taxon>
    </lineage>
</organism>
<keyword evidence="5" id="KW-0804">Transcription</keyword>
<evidence type="ECO:0000256" key="5">
    <source>
        <dbReference type="ARBA" id="ARBA00023163"/>
    </source>
</evidence>
<dbReference type="InterPro" id="IPR001138">
    <property type="entry name" value="Zn2Cys6_DnaBD"/>
</dbReference>
<reference evidence="10" key="1">
    <citation type="journal article" date="2017" name="Genome Biol.">
        <title>Comparative genomics reveals high biological diversity and specific adaptations in the industrially and medically important fungal genus Aspergillus.</title>
        <authorList>
            <person name="de Vries R.P."/>
            <person name="Riley R."/>
            <person name="Wiebenga A."/>
            <person name="Aguilar-Osorio G."/>
            <person name="Amillis S."/>
            <person name="Uchima C.A."/>
            <person name="Anderluh G."/>
            <person name="Asadollahi M."/>
            <person name="Askin M."/>
            <person name="Barry K."/>
            <person name="Battaglia E."/>
            <person name="Bayram O."/>
            <person name="Benocci T."/>
            <person name="Braus-Stromeyer S.A."/>
            <person name="Caldana C."/>
            <person name="Canovas D."/>
            <person name="Cerqueira G.C."/>
            <person name="Chen F."/>
            <person name="Chen W."/>
            <person name="Choi C."/>
            <person name="Clum A."/>
            <person name="Dos Santos R.A."/>
            <person name="Damasio A.R."/>
            <person name="Diallinas G."/>
            <person name="Emri T."/>
            <person name="Fekete E."/>
            <person name="Flipphi M."/>
            <person name="Freyberg S."/>
            <person name="Gallo A."/>
            <person name="Gournas C."/>
            <person name="Habgood R."/>
            <person name="Hainaut M."/>
            <person name="Harispe M.L."/>
            <person name="Henrissat B."/>
            <person name="Hilden K.S."/>
            <person name="Hope R."/>
            <person name="Hossain A."/>
            <person name="Karabika E."/>
            <person name="Karaffa L."/>
            <person name="Karanyi Z."/>
            <person name="Krasevec N."/>
            <person name="Kuo A."/>
            <person name="Kusch H."/>
            <person name="LaButti K."/>
            <person name="Lagendijk E.L."/>
            <person name="Lapidus A."/>
            <person name="Levasseur A."/>
            <person name="Lindquist E."/>
            <person name="Lipzen A."/>
            <person name="Logrieco A.F."/>
            <person name="MacCabe A."/>
            <person name="Maekelae M.R."/>
            <person name="Malavazi I."/>
            <person name="Melin P."/>
            <person name="Meyer V."/>
            <person name="Mielnichuk N."/>
            <person name="Miskei M."/>
            <person name="Molnar A.P."/>
            <person name="Mule G."/>
            <person name="Ngan C.Y."/>
            <person name="Orejas M."/>
            <person name="Orosz E."/>
            <person name="Ouedraogo J.P."/>
            <person name="Overkamp K.M."/>
            <person name="Park H.-S."/>
            <person name="Perrone G."/>
            <person name="Piumi F."/>
            <person name="Punt P.J."/>
            <person name="Ram A.F."/>
            <person name="Ramon A."/>
            <person name="Rauscher S."/>
            <person name="Record E."/>
            <person name="Riano-Pachon D.M."/>
            <person name="Robert V."/>
            <person name="Roehrig J."/>
            <person name="Ruller R."/>
            <person name="Salamov A."/>
            <person name="Salih N.S."/>
            <person name="Samson R.A."/>
            <person name="Sandor E."/>
            <person name="Sanguinetti M."/>
            <person name="Schuetze T."/>
            <person name="Sepcic K."/>
            <person name="Shelest E."/>
            <person name="Sherlock G."/>
            <person name="Sophianopoulou V."/>
            <person name="Squina F.M."/>
            <person name="Sun H."/>
            <person name="Susca A."/>
            <person name="Todd R.B."/>
            <person name="Tsang A."/>
            <person name="Unkles S.E."/>
            <person name="van de Wiele N."/>
            <person name="van Rossen-Uffink D."/>
            <person name="Oliveira J.V."/>
            <person name="Vesth T.C."/>
            <person name="Visser J."/>
            <person name="Yu J.-H."/>
            <person name="Zhou M."/>
            <person name="Andersen M.R."/>
            <person name="Archer D.B."/>
            <person name="Baker S.E."/>
            <person name="Benoit I."/>
            <person name="Brakhage A.A."/>
            <person name="Braus G.H."/>
            <person name="Fischer R."/>
            <person name="Frisvad J.C."/>
            <person name="Goldman G.H."/>
            <person name="Houbraken J."/>
            <person name="Oakley B."/>
            <person name="Pocsi I."/>
            <person name="Scazzocchio C."/>
            <person name="Seiboth B."/>
            <person name="vanKuyk P.A."/>
            <person name="Wortman J."/>
            <person name="Dyer P.S."/>
            <person name="Grigoriev I.V."/>
        </authorList>
    </citation>
    <scope>NUCLEOTIDE SEQUENCE [LARGE SCALE GENOMIC DNA]</scope>
    <source>
        <strain evidence="10">CBS 506.65</strain>
    </source>
</reference>
<evidence type="ECO:0000313" key="10">
    <source>
        <dbReference type="Proteomes" id="UP000184188"/>
    </source>
</evidence>
<proteinExistence type="predicted"/>
<dbReference type="GO" id="GO:0005634">
    <property type="term" value="C:nucleus"/>
    <property type="evidence" value="ECO:0007669"/>
    <property type="project" value="UniProtKB-SubCell"/>
</dbReference>
<dbReference type="OrthoDB" id="3014581at2759"/>
<dbReference type="GeneID" id="34609549"/>
<comment type="subcellular location">
    <subcellularLocation>
        <location evidence="1">Nucleus</location>
    </subcellularLocation>
</comment>
<dbReference type="CDD" id="cd12148">
    <property type="entry name" value="fungal_TF_MHR"/>
    <property type="match status" value="1"/>
</dbReference>
<keyword evidence="3" id="KW-0805">Transcription regulation</keyword>
<sequence length="598" mass="67057">MNSERRSPWQQPASCELCRRKKIRCDKRRPCASCTTREVECRYADSAAAAGGNVVVGAADRHASLEQTVGEMDVRLKRLEALLLRVDSSGGDNPVPRGVGQDTSSAISQTCNRLETLAASADIIHRPVLEREGSRLAVQLPALPVARVLFEQYVHTADCLHREIHIPSTRALMETTYTELMVGNPVPDETLAFFLAIFASSAFYNPNEEDTGYSSSSSTSTAATTSTTSITVRWREAAIAYIIGRQGVVSPSMITLQCLSILLYLLWDAEGQSAEFHALRGLAYAQAIQLGIHRDTHSPNPVETELRRRLWWHLASTDWLIATVPGSYEGVYTFHPGHFSVPYPVNLDDGDIVPGAQGKSADQPTEMSYVLHRIQFAALCRDAMDALRQVEEEPMRYEVTLRMSGRFLAFLDALPWFFQPESTVTEVEIPGRPYLARQRSALLYGLFSRLGRLHRPYALQAFENQTYAASRTIGVQCAEQLLQIHAATRDSTQQEHQHQHQQQHQRHQQQLSHSHSMDQHSFNALLLLSMEAIKTQSQPRKQELVQLCRAFQVQCSSASGSLIRALDQLIEMLLHGIGQMGELWELPWDDLVDWSILQ</sequence>
<evidence type="ECO:0000313" key="9">
    <source>
        <dbReference type="EMBL" id="OJJ46592.1"/>
    </source>
</evidence>
<dbReference type="GO" id="GO:0000981">
    <property type="term" value="F:DNA-binding transcription factor activity, RNA polymerase II-specific"/>
    <property type="evidence" value="ECO:0007669"/>
    <property type="project" value="InterPro"/>
</dbReference>
<dbReference type="GO" id="GO:0006351">
    <property type="term" value="P:DNA-templated transcription"/>
    <property type="evidence" value="ECO:0007669"/>
    <property type="project" value="InterPro"/>
</dbReference>
<evidence type="ECO:0000256" key="6">
    <source>
        <dbReference type="ARBA" id="ARBA00023242"/>
    </source>
</evidence>
<dbReference type="Gene3D" id="4.10.240.10">
    <property type="entry name" value="Zn(2)-C6 fungal-type DNA-binding domain"/>
    <property type="match status" value="1"/>
</dbReference>
<dbReference type="AlphaFoldDB" id="A0A1L9SHA4"/>
<dbReference type="CDD" id="cd00067">
    <property type="entry name" value="GAL4"/>
    <property type="match status" value="1"/>
</dbReference>
<evidence type="ECO:0000256" key="4">
    <source>
        <dbReference type="ARBA" id="ARBA00023125"/>
    </source>
</evidence>
<dbReference type="PROSITE" id="PS00463">
    <property type="entry name" value="ZN2_CY6_FUNGAL_1"/>
    <property type="match status" value="1"/>
</dbReference>
<gene>
    <name evidence="9" type="ORF">ASPZODRAFT_132665</name>
</gene>
<keyword evidence="4" id="KW-0238">DNA-binding</keyword>
<dbReference type="EMBL" id="KV878342">
    <property type="protein sequence ID" value="OJJ46592.1"/>
    <property type="molecule type" value="Genomic_DNA"/>
</dbReference>
<evidence type="ECO:0000256" key="7">
    <source>
        <dbReference type="SAM" id="MobiDB-lite"/>
    </source>
</evidence>
<evidence type="ECO:0000256" key="2">
    <source>
        <dbReference type="ARBA" id="ARBA00022723"/>
    </source>
</evidence>
<dbReference type="InterPro" id="IPR036864">
    <property type="entry name" value="Zn2-C6_fun-type_DNA-bd_sf"/>
</dbReference>
<dbReference type="InterPro" id="IPR007219">
    <property type="entry name" value="XnlR_reg_dom"/>
</dbReference>
<dbReference type="SUPFAM" id="SSF57701">
    <property type="entry name" value="Zn2/Cys6 DNA-binding domain"/>
    <property type="match status" value="1"/>
</dbReference>
<dbReference type="PANTHER" id="PTHR31001">
    <property type="entry name" value="UNCHARACTERIZED TRANSCRIPTIONAL REGULATORY PROTEIN"/>
    <property type="match status" value="1"/>
</dbReference>
<name>A0A1L9SHA4_9EURO</name>
<evidence type="ECO:0000256" key="3">
    <source>
        <dbReference type="ARBA" id="ARBA00023015"/>
    </source>
</evidence>
<dbReference type="VEuPathDB" id="FungiDB:ASPZODRAFT_132665"/>